<dbReference type="EMBL" id="AMZH03001666">
    <property type="protein sequence ID" value="RRT78489.1"/>
    <property type="molecule type" value="Genomic_DNA"/>
</dbReference>
<evidence type="ECO:0000256" key="7">
    <source>
        <dbReference type="SAM" id="MobiDB-lite"/>
    </source>
</evidence>
<name>A0A427AQH8_ENSVE</name>
<dbReference type="Proteomes" id="UP000287651">
    <property type="component" value="Unassembled WGS sequence"/>
</dbReference>
<evidence type="ECO:0000313" key="9">
    <source>
        <dbReference type="Proteomes" id="UP000287651"/>
    </source>
</evidence>
<dbReference type="InterPro" id="IPR004813">
    <property type="entry name" value="OPT"/>
</dbReference>
<comment type="caution">
    <text evidence="8">The sequence shown here is derived from an EMBL/GenBank/DDBJ whole genome shotgun (WGS) entry which is preliminary data.</text>
</comment>
<gene>
    <name evidence="8" type="ORF">B296_00010804</name>
</gene>
<comment type="similarity">
    <text evidence="2">Belongs to the YSL (TC 2.A.67.2) family.</text>
</comment>
<sequence length="370" mass="40763">MSRTGPFGTLSASDGMQDFKTGYLTLASPTVIGGTAMRCVIAPSVFWLFLKAFKDIGTRPRNRAPITQCSLVYRNMAILGVEGFSSLPKHCLFLCYVFFLAAVLVKRIKGRRGEEGGEVHTAADGHSDTILLGVRLCHRVDKAKAEAFGPAVAAGLICGIRDMDSSAVGARAGQGEAAHMHEVFVEENERDGGCVHRIRPSSSVRRLSSSIRSDSSSVFILENVTKRFALGNNDDIVFRDCFGSGIPHSRQDRVEGQRNIIRQQKRAALPPHDWAEEIFIGTPKRTAHMGLVGLTVPHRLWRSVWFADLTVQIDRALENVVGEDSGPTWSHEGHETRVRGEDSPVRQRVAPRRGTWRLAANESLPRRSRG</sequence>
<dbReference type="PANTHER" id="PTHR31645">
    <property type="entry name" value="OLIGOPEPTIDE TRANSPORTER YGL114W-RELATED"/>
    <property type="match status" value="1"/>
</dbReference>
<evidence type="ECO:0000256" key="4">
    <source>
        <dbReference type="ARBA" id="ARBA00022692"/>
    </source>
</evidence>
<feature type="region of interest" description="Disordered" evidence="7">
    <location>
        <begin position="323"/>
        <end position="370"/>
    </location>
</feature>
<evidence type="ECO:0000256" key="2">
    <source>
        <dbReference type="ARBA" id="ARBA00010276"/>
    </source>
</evidence>
<keyword evidence="3" id="KW-0813">Transport</keyword>
<dbReference type="Pfam" id="PF03169">
    <property type="entry name" value="OPT"/>
    <property type="match status" value="1"/>
</dbReference>
<dbReference type="GO" id="GO:0016020">
    <property type="term" value="C:membrane"/>
    <property type="evidence" value="ECO:0007669"/>
    <property type="project" value="UniProtKB-SubCell"/>
</dbReference>
<dbReference type="GO" id="GO:0035673">
    <property type="term" value="F:oligopeptide transmembrane transporter activity"/>
    <property type="evidence" value="ECO:0007669"/>
    <property type="project" value="InterPro"/>
</dbReference>
<evidence type="ECO:0000313" key="8">
    <source>
        <dbReference type="EMBL" id="RRT78489.1"/>
    </source>
</evidence>
<comment type="subcellular location">
    <subcellularLocation>
        <location evidence="1">Membrane</location>
        <topology evidence="1">Multi-pass membrane protein</topology>
    </subcellularLocation>
</comment>
<reference evidence="8 9" key="1">
    <citation type="journal article" date="2014" name="Agronomy (Basel)">
        <title>A Draft Genome Sequence for Ensete ventricosum, the Drought-Tolerant Tree Against Hunger.</title>
        <authorList>
            <person name="Harrison J."/>
            <person name="Moore K.A."/>
            <person name="Paszkiewicz K."/>
            <person name="Jones T."/>
            <person name="Grant M."/>
            <person name="Ambacheew D."/>
            <person name="Muzemil S."/>
            <person name="Studholme D.J."/>
        </authorList>
    </citation>
    <scope>NUCLEOTIDE SEQUENCE [LARGE SCALE GENOMIC DNA]</scope>
</reference>
<evidence type="ECO:0000256" key="1">
    <source>
        <dbReference type="ARBA" id="ARBA00004141"/>
    </source>
</evidence>
<keyword evidence="6" id="KW-0472">Membrane</keyword>
<evidence type="ECO:0000256" key="3">
    <source>
        <dbReference type="ARBA" id="ARBA00022448"/>
    </source>
</evidence>
<dbReference type="AlphaFoldDB" id="A0A427AQH8"/>
<dbReference type="InterPro" id="IPR045035">
    <property type="entry name" value="YSL-like"/>
</dbReference>
<keyword evidence="5" id="KW-1133">Transmembrane helix</keyword>
<proteinExistence type="inferred from homology"/>
<organism evidence="8 9">
    <name type="scientific">Ensete ventricosum</name>
    <name type="common">Abyssinian banana</name>
    <name type="synonym">Musa ensete</name>
    <dbReference type="NCBI Taxonomy" id="4639"/>
    <lineage>
        <taxon>Eukaryota</taxon>
        <taxon>Viridiplantae</taxon>
        <taxon>Streptophyta</taxon>
        <taxon>Embryophyta</taxon>
        <taxon>Tracheophyta</taxon>
        <taxon>Spermatophyta</taxon>
        <taxon>Magnoliopsida</taxon>
        <taxon>Liliopsida</taxon>
        <taxon>Zingiberales</taxon>
        <taxon>Musaceae</taxon>
        <taxon>Ensete</taxon>
    </lineage>
</organism>
<keyword evidence="4" id="KW-0812">Transmembrane</keyword>
<protein>
    <submittedName>
        <fullName evidence="8">Uncharacterized protein</fullName>
    </submittedName>
</protein>
<feature type="compositionally biased region" description="Basic and acidic residues" evidence="7">
    <location>
        <begin position="331"/>
        <end position="345"/>
    </location>
</feature>
<accession>A0A427AQH8</accession>
<evidence type="ECO:0000256" key="5">
    <source>
        <dbReference type="ARBA" id="ARBA00022989"/>
    </source>
</evidence>
<evidence type="ECO:0000256" key="6">
    <source>
        <dbReference type="ARBA" id="ARBA00023136"/>
    </source>
</evidence>
<dbReference type="PANTHER" id="PTHR31645:SF95">
    <property type="entry name" value="METAL-NICOTIANAMINE TRANSPORTER YSL10-RELATED"/>
    <property type="match status" value="1"/>
</dbReference>